<dbReference type="EMBL" id="DYVF01000001">
    <property type="protein sequence ID" value="HJG29771.1"/>
    <property type="molecule type" value="Genomic_DNA"/>
</dbReference>
<dbReference type="PANTHER" id="PTHR32309">
    <property type="entry name" value="TYROSINE-PROTEIN KINASE"/>
    <property type="match status" value="1"/>
</dbReference>
<reference evidence="11" key="2">
    <citation type="submission" date="2021-09" db="EMBL/GenBank/DDBJ databases">
        <authorList>
            <person name="Gilroy R."/>
        </authorList>
    </citation>
    <scope>NUCLEOTIDE SEQUENCE</scope>
    <source>
        <strain evidence="11">ChiGjej2B2-7701</strain>
    </source>
</reference>
<dbReference type="Gene3D" id="3.40.50.300">
    <property type="entry name" value="P-loop containing nucleotide triphosphate hydrolases"/>
    <property type="match status" value="1"/>
</dbReference>
<dbReference type="SUPFAM" id="SSF52540">
    <property type="entry name" value="P-loop containing nucleoside triphosphate hydrolases"/>
    <property type="match status" value="1"/>
</dbReference>
<comment type="similarity">
    <text evidence="1">Belongs to the CpsD/CapB family.</text>
</comment>
<evidence type="ECO:0000256" key="2">
    <source>
        <dbReference type="ARBA" id="ARBA00011903"/>
    </source>
</evidence>
<proteinExistence type="inferred from homology"/>
<evidence type="ECO:0000256" key="1">
    <source>
        <dbReference type="ARBA" id="ARBA00007316"/>
    </source>
</evidence>
<evidence type="ECO:0000256" key="5">
    <source>
        <dbReference type="ARBA" id="ARBA00022777"/>
    </source>
</evidence>
<dbReference type="InterPro" id="IPR025669">
    <property type="entry name" value="AAA_dom"/>
</dbReference>
<keyword evidence="4" id="KW-0547">Nucleotide-binding</keyword>
<feature type="domain" description="AAA" evidence="10">
    <location>
        <begin position="34"/>
        <end position="157"/>
    </location>
</feature>
<evidence type="ECO:0000313" key="11">
    <source>
        <dbReference type="EMBL" id="HJG29771.1"/>
    </source>
</evidence>
<evidence type="ECO:0000256" key="4">
    <source>
        <dbReference type="ARBA" id="ARBA00022741"/>
    </source>
</evidence>
<evidence type="ECO:0000256" key="7">
    <source>
        <dbReference type="ARBA" id="ARBA00023137"/>
    </source>
</evidence>
<name>A0A921LPD6_9ACTN</name>
<dbReference type="InterPro" id="IPR050445">
    <property type="entry name" value="Bact_polysacc_biosynth/exp"/>
</dbReference>
<feature type="compositionally biased region" description="Low complexity" evidence="9">
    <location>
        <begin position="229"/>
        <end position="248"/>
    </location>
</feature>
<feature type="region of interest" description="Disordered" evidence="9">
    <location>
        <begin position="224"/>
        <end position="267"/>
    </location>
</feature>
<evidence type="ECO:0000256" key="8">
    <source>
        <dbReference type="ARBA" id="ARBA00051245"/>
    </source>
</evidence>
<dbReference type="PANTHER" id="PTHR32309:SF13">
    <property type="entry name" value="FERRIC ENTEROBACTIN TRANSPORT PROTEIN FEPE"/>
    <property type="match status" value="1"/>
</dbReference>
<dbReference type="Proteomes" id="UP000746751">
    <property type="component" value="Unassembled WGS sequence"/>
</dbReference>
<keyword evidence="5 11" id="KW-0418">Kinase</keyword>
<dbReference type="EC" id="2.7.10.2" evidence="2"/>
<evidence type="ECO:0000259" key="10">
    <source>
        <dbReference type="Pfam" id="PF13614"/>
    </source>
</evidence>
<evidence type="ECO:0000256" key="9">
    <source>
        <dbReference type="SAM" id="MobiDB-lite"/>
    </source>
</evidence>
<keyword evidence="6" id="KW-0067">ATP-binding</keyword>
<gene>
    <name evidence="11" type="ORF">K8U80_00040</name>
</gene>
<sequence>MPRSKATADRLVVQNAAKTLLANIRFASLDDPIRVITVTSTAPNEGKSTVALNLAQAIATSGKRVVLVECDMRRRCMADMIGVHSRGGLYAVLSEQMRLEDAVVETSQKNLFFLDSEPHIPNPADIIASRRFANLVKALKSTFQYVIFDTPPVGTFIDAAEVGHLSDGLLFVIRENFTKRAEIVAAVDQLKKAEVNIIGTVMNYCETEVSDYYYSYYTRDGKKVRTSDTPDAPAAAPARAAADTRGAAQGVVPSTGLTSKSRTSRRS</sequence>
<comment type="caution">
    <text evidence="11">The sequence shown here is derived from an EMBL/GenBank/DDBJ whole genome shotgun (WGS) entry which is preliminary data.</text>
</comment>
<dbReference type="GO" id="GO:0005886">
    <property type="term" value="C:plasma membrane"/>
    <property type="evidence" value="ECO:0007669"/>
    <property type="project" value="TreeGrafter"/>
</dbReference>
<evidence type="ECO:0000256" key="3">
    <source>
        <dbReference type="ARBA" id="ARBA00022679"/>
    </source>
</evidence>
<reference evidence="11" key="1">
    <citation type="journal article" date="2021" name="PeerJ">
        <title>Extensive microbial diversity within the chicken gut microbiome revealed by metagenomics and culture.</title>
        <authorList>
            <person name="Gilroy R."/>
            <person name="Ravi A."/>
            <person name="Getino M."/>
            <person name="Pursley I."/>
            <person name="Horton D.L."/>
            <person name="Alikhan N.F."/>
            <person name="Baker D."/>
            <person name="Gharbi K."/>
            <person name="Hall N."/>
            <person name="Watson M."/>
            <person name="Adriaenssens E.M."/>
            <person name="Foster-Nyarko E."/>
            <person name="Jarju S."/>
            <person name="Secka A."/>
            <person name="Antonio M."/>
            <person name="Oren A."/>
            <person name="Chaudhuri R.R."/>
            <person name="La Ragione R."/>
            <person name="Hildebrand F."/>
            <person name="Pallen M.J."/>
        </authorList>
    </citation>
    <scope>NUCLEOTIDE SEQUENCE</scope>
    <source>
        <strain evidence="11">ChiGjej2B2-7701</strain>
    </source>
</reference>
<dbReference type="AlphaFoldDB" id="A0A921LPD6"/>
<dbReference type="GO" id="GO:0005524">
    <property type="term" value="F:ATP binding"/>
    <property type="evidence" value="ECO:0007669"/>
    <property type="project" value="UniProtKB-KW"/>
</dbReference>
<dbReference type="GO" id="GO:0004715">
    <property type="term" value="F:non-membrane spanning protein tyrosine kinase activity"/>
    <property type="evidence" value="ECO:0007669"/>
    <property type="project" value="UniProtKB-EC"/>
</dbReference>
<dbReference type="NCBIfam" id="TIGR01007">
    <property type="entry name" value="eps_fam"/>
    <property type="match status" value="1"/>
</dbReference>
<keyword evidence="7" id="KW-0829">Tyrosine-protein kinase</keyword>
<evidence type="ECO:0000313" key="12">
    <source>
        <dbReference type="Proteomes" id="UP000746751"/>
    </source>
</evidence>
<protein>
    <recommendedName>
        <fullName evidence="2">non-specific protein-tyrosine kinase</fullName>
        <ecNumber evidence="2">2.7.10.2</ecNumber>
    </recommendedName>
</protein>
<dbReference type="InterPro" id="IPR027417">
    <property type="entry name" value="P-loop_NTPase"/>
</dbReference>
<accession>A0A921LPD6</accession>
<comment type="catalytic activity">
    <reaction evidence="8">
        <text>L-tyrosyl-[protein] + ATP = O-phospho-L-tyrosyl-[protein] + ADP + H(+)</text>
        <dbReference type="Rhea" id="RHEA:10596"/>
        <dbReference type="Rhea" id="RHEA-COMP:10136"/>
        <dbReference type="Rhea" id="RHEA-COMP:20101"/>
        <dbReference type="ChEBI" id="CHEBI:15378"/>
        <dbReference type="ChEBI" id="CHEBI:30616"/>
        <dbReference type="ChEBI" id="CHEBI:46858"/>
        <dbReference type="ChEBI" id="CHEBI:61978"/>
        <dbReference type="ChEBI" id="CHEBI:456216"/>
        <dbReference type="EC" id="2.7.10.2"/>
    </reaction>
</comment>
<organism evidence="11 12">
    <name type="scientific">Collinsella ihumii</name>
    <dbReference type="NCBI Taxonomy" id="1720204"/>
    <lineage>
        <taxon>Bacteria</taxon>
        <taxon>Bacillati</taxon>
        <taxon>Actinomycetota</taxon>
        <taxon>Coriobacteriia</taxon>
        <taxon>Coriobacteriales</taxon>
        <taxon>Coriobacteriaceae</taxon>
        <taxon>Collinsella</taxon>
    </lineage>
</organism>
<dbReference type="InterPro" id="IPR005702">
    <property type="entry name" value="Wzc-like_C"/>
</dbReference>
<dbReference type="Pfam" id="PF13614">
    <property type="entry name" value="AAA_31"/>
    <property type="match status" value="1"/>
</dbReference>
<dbReference type="CDD" id="cd05387">
    <property type="entry name" value="BY-kinase"/>
    <property type="match status" value="1"/>
</dbReference>
<keyword evidence="3" id="KW-0808">Transferase</keyword>
<evidence type="ECO:0000256" key="6">
    <source>
        <dbReference type="ARBA" id="ARBA00022840"/>
    </source>
</evidence>